<evidence type="ECO:0000313" key="9">
    <source>
        <dbReference type="Proteomes" id="UP001219518"/>
    </source>
</evidence>
<dbReference type="CDD" id="cd04193">
    <property type="entry name" value="UDPGlcNAc_PPase"/>
    <property type="match status" value="1"/>
</dbReference>
<evidence type="ECO:0000313" key="8">
    <source>
        <dbReference type="EMBL" id="KAK3931802.1"/>
    </source>
</evidence>
<dbReference type="GO" id="GO:0006048">
    <property type="term" value="P:UDP-N-acetylglucosamine biosynthetic process"/>
    <property type="evidence" value="ECO:0007669"/>
    <property type="project" value="TreeGrafter"/>
</dbReference>
<reference evidence="8" key="1">
    <citation type="submission" date="2021-07" db="EMBL/GenBank/DDBJ databases">
        <authorList>
            <person name="Catto M.A."/>
            <person name="Jacobson A."/>
            <person name="Kennedy G."/>
            <person name="Labadie P."/>
            <person name="Hunt B.G."/>
            <person name="Srinivasan R."/>
        </authorList>
    </citation>
    <scope>NUCLEOTIDE SEQUENCE</scope>
    <source>
        <strain evidence="8">PL_HMW_Pooled</strain>
        <tissue evidence="8">Head</tissue>
    </source>
</reference>
<dbReference type="Proteomes" id="UP001219518">
    <property type="component" value="Unassembled WGS sequence"/>
</dbReference>
<dbReference type="AlphaFoldDB" id="A0AAE1I1H8"/>
<feature type="region of interest" description="Disordered" evidence="7">
    <location>
        <begin position="62"/>
        <end position="84"/>
    </location>
</feature>
<dbReference type="EMBL" id="JAHWGI010001430">
    <property type="protein sequence ID" value="KAK3931802.1"/>
    <property type="molecule type" value="Genomic_DNA"/>
</dbReference>
<gene>
    <name evidence="8" type="ORF">KUF71_009021</name>
</gene>
<evidence type="ECO:0000256" key="4">
    <source>
        <dbReference type="ARBA" id="ARBA00022679"/>
    </source>
</evidence>
<dbReference type="InterPro" id="IPR029044">
    <property type="entry name" value="Nucleotide-diphossugar_trans"/>
</dbReference>
<evidence type="ECO:0000256" key="2">
    <source>
        <dbReference type="ARBA" id="ARBA00010401"/>
    </source>
</evidence>
<dbReference type="EC" id="2.7.7.23" evidence="3"/>
<evidence type="ECO:0000256" key="7">
    <source>
        <dbReference type="SAM" id="MobiDB-lite"/>
    </source>
</evidence>
<organism evidence="8 9">
    <name type="scientific">Frankliniella fusca</name>
    <dbReference type="NCBI Taxonomy" id="407009"/>
    <lineage>
        <taxon>Eukaryota</taxon>
        <taxon>Metazoa</taxon>
        <taxon>Ecdysozoa</taxon>
        <taxon>Arthropoda</taxon>
        <taxon>Hexapoda</taxon>
        <taxon>Insecta</taxon>
        <taxon>Pterygota</taxon>
        <taxon>Neoptera</taxon>
        <taxon>Paraneoptera</taxon>
        <taxon>Thysanoptera</taxon>
        <taxon>Terebrantia</taxon>
        <taxon>Thripoidea</taxon>
        <taxon>Thripidae</taxon>
        <taxon>Frankliniella</taxon>
    </lineage>
</organism>
<comment type="caution">
    <text evidence="8">The sequence shown here is derived from an EMBL/GenBank/DDBJ whole genome shotgun (WGS) entry which is preliminary data.</text>
</comment>
<evidence type="ECO:0000256" key="6">
    <source>
        <dbReference type="ARBA" id="ARBA00048493"/>
    </source>
</evidence>
<comment type="pathway">
    <text evidence="1">Nucleotide-sugar biosynthesis; UDP-N-acetyl-alpha-D-glucosamine biosynthesis; UDP-N-acetyl-alpha-D-glucosamine from N-acetyl-alpha-D-glucosamine 1-phosphate: step 1/1.</text>
</comment>
<evidence type="ECO:0000256" key="3">
    <source>
        <dbReference type="ARBA" id="ARBA00012457"/>
    </source>
</evidence>
<comment type="catalytic activity">
    <reaction evidence="6">
        <text>N-acetyl-alpha-D-glucosamine 1-phosphate + UTP + H(+) = UDP-N-acetyl-alpha-D-glucosamine + diphosphate</text>
        <dbReference type="Rhea" id="RHEA:13509"/>
        <dbReference type="ChEBI" id="CHEBI:15378"/>
        <dbReference type="ChEBI" id="CHEBI:33019"/>
        <dbReference type="ChEBI" id="CHEBI:46398"/>
        <dbReference type="ChEBI" id="CHEBI:57705"/>
        <dbReference type="ChEBI" id="CHEBI:57776"/>
        <dbReference type="EC" id="2.7.7.23"/>
    </reaction>
</comment>
<dbReference type="InterPro" id="IPR002618">
    <property type="entry name" value="UDPGP_fam"/>
</dbReference>
<dbReference type="FunFam" id="3.90.550.10:FF:000075">
    <property type="entry name" value="Probable UDP-N-acetylglucosamine pyrophosphorylase"/>
    <property type="match status" value="1"/>
</dbReference>
<sequence>MEHEYENLRSSLTKHGQEHLLRFWPELDDGRRAELLRDIQSVDVEEVCAYFARTVRTLEEQQQKLDDRMQPIPPELSGSLQRSSPQELEGYRAEGLQLIASGKVGVLLMAGGQGTRLGVDFPKGMYDIGLPSHKPLFQIQAERIRKVEQLAQQATGKKGYVTWYIMTSGQTREPTLDFLRKHNYFGLNSDNVKLFEQGMLPCFSMDGKIILDSPSRISKAPDGNGGVYRALRDCGMLDDIEQRGISCLHAHSVDNILVQVADPIFIGYCSLKGAQCGVKVVPKAYPTEAVGVVCSVDGKYQVVEYNEITLATAERRNEDGELTFSAGSICNHYFSSQFLRVFLSQHEKSLPLHVAKKKIPYVDENGLQIKPDKPNGIKIEKFVFDVFPFTDSLVVWEVLRNEEFSPVKNADSAEKDCPRTARQDTINLHISYVEKAGGKILPGPDGSTICEISPLLSYAGEGLVDLVQGRTFTSPLVLTAPGEELVVNGKAKGVACGAVKGVNGVSNGISNGVH</sequence>
<comment type="similarity">
    <text evidence="2">Belongs to the UDPGP type 1 family.</text>
</comment>
<dbReference type="InterPro" id="IPR039741">
    <property type="entry name" value="UDP-sugar_pyrophosphorylase"/>
</dbReference>
<protein>
    <recommendedName>
        <fullName evidence="3">UDP-N-acetylglucosamine diphosphorylase</fullName>
        <ecNumber evidence="3">2.7.7.23</ecNumber>
    </recommendedName>
</protein>
<evidence type="ECO:0000256" key="1">
    <source>
        <dbReference type="ARBA" id="ARBA00005208"/>
    </source>
</evidence>
<accession>A0AAE1I1H8</accession>
<name>A0AAE1I1H8_9NEOP</name>
<reference evidence="8" key="2">
    <citation type="journal article" date="2023" name="BMC Genomics">
        <title>Pest status, molecular evolution, and epigenetic factors derived from the genome assembly of Frankliniella fusca, a thysanopteran phytovirus vector.</title>
        <authorList>
            <person name="Catto M.A."/>
            <person name="Labadie P.E."/>
            <person name="Jacobson A.L."/>
            <person name="Kennedy G.G."/>
            <person name="Srinivasan R."/>
            <person name="Hunt B.G."/>
        </authorList>
    </citation>
    <scope>NUCLEOTIDE SEQUENCE</scope>
    <source>
        <strain evidence="8">PL_HMW_Pooled</strain>
    </source>
</reference>
<dbReference type="GO" id="GO:0003977">
    <property type="term" value="F:UDP-N-acetylglucosamine diphosphorylase activity"/>
    <property type="evidence" value="ECO:0007669"/>
    <property type="project" value="UniProtKB-EC"/>
</dbReference>
<proteinExistence type="inferred from homology"/>
<keyword evidence="4" id="KW-0808">Transferase</keyword>
<dbReference type="SUPFAM" id="SSF53448">
    <property type="entry name" value="Nucleotide-diphospho-sugar transferases"/>
    <property type="match status" value="1"/>
</dbReference>
<dbReference type="PANTHER" id="PTHR11952:SF2">
    <property type="entry name" value="LD24639P"/>
    <property type="match status" value="1"/>
</dbReference>
<keyword evidence="9" id="KW-1185">Reference proteome</keyword>
<dbReference type="PANTHER" id="PTHR11952">
    <property type="entry name" value="UDP- GLUCOSE PYROPHOSPHORYLASE"/>
    <property type="match status" value="1"/>
</dbReference>
<dbReference type="Pfam" id="PF01704">
    <property type="entry name" value="UDPGP"/>
    <property type="match status" value="1"/>
</dbReference>
<evidence type="ECO:0000256" key="5">
    <source>
        <dbReference type="ARBA" id="ARBA00022695"/>
    </source>
</evidence>
<keyword evidence="5" id="KW-0548">Nucleotidyltransferase</keyword>
<dbReference type="Gene3D" id="3.90.550.10">
    <property type="entry name" value="Spore Coat Polysaccharide Biosynthesis Protein SpsA, Chain A"/>
    <property type="match status" value="1"/>
</dbReference>